<evidence type="ECO:0000313" key="2">
    <source>
        <dbReference type="EMBL" id="KAF7190297.1"/>
    </source>
</evidence>
<comment type="caution">
    <text evidence="2">The sequence shown here is derived from an EMBL/GenBank/DDBJ whole genome shotgun (WGS) entry which is preliminary data.</text>
</comment>
<dbReference type="Proteomes" id="UP000660729">
    <property type="component" value="Unassembled WGS sequence"/>
</dbReference>
<reference evidence="2" key="1">
    <citation type="submission" date="2020-04" db="EMBL/GenBank/DDBJ databases">
        <title>Draft genome resource of the tomato pathogen Pseudocercospora fuligena.</title>
        <authorList>
            <person name="Zaccaron A."/>
        </authorList>
    </citation>
    <scope>NUCLEOTIDE SEQUENCE</scope>
    <source>
        <strain evidence="2">PF001</strain>
    </source>
</reference>
<accession>A0A8H6RGV4</accession>
<feature type="compositionally biased region" description="Basic and acidic residues" evidence="1">
    <location>
        <begin position="204"/>
        <end position="213"/>
    </location>
</feature>
<sequence>MKLVVQGKHIASLRFQSSPRQQFPCFQNLSTFLVNNFFSRIRKSQSKYIPELQKTAKTTEEAETPDIADAIRAIHDHRGQTDDTKAIAKFLRDLVKDANPDDLSPEIEEKVYQKLRSKLRNAVQMQCPARYRKQPVKQPARTLDDLFKLGAGIFKEEYLQELKIDFDDDSGSDEEEDDSGSEEDEEPVLKKRKLRHQDPPMPENVKHPPKIEPTHAPARPTEIVAMVDQNCVTTHMERIKGEIELAMLDFCKENDVDASAPSKFVHKPEEDLESLYKLLFGEEWQLHTVDLQDRGMIVQQDYLMMGLFGAAIHHNVLRATLPWNLERKFRDSFGSDVEYVELVIDDLGHSLDSVLKHIASKQILDVKFQDAQVAECAKKLVATLVLTLQPHLRQMTRLKENGDGAKAVQAQKWHRRLEKAFKFAIIIKQLTEFSALGPFGFAWVRYGAILAEDKQATLFEVDGARTVLHPVISGVVRKAREEKVWFYPTVVVPAIASADAVPSAMSISSG</sequence>
<keyword evidence="3" id="KW-1185">Reference proteome</keyword>
<name>A0A8H6RGV4_9PEZI</name>
<evidence type="ECO:0000256" key="1">
    <source>
        <dbReference type="SAM" id="MobiDB-lite"/>
    </source>
</evidence>
<dbReference type="EMBL" id="JABCIY010000175">
    <property type="protein sequence ID" value="KAF7190297.1"/>
    <property type="molecule type" value="Genomic_DNA"/>
</dbReference>
<feature type="region of interest" description="Disordered" evidence="1">
    <location>
        <begin position="165"/>
        <end position="217"/>
    </location>
</feature>
<evidence type="ECO:0000313" key="3">
    <source>
        <dbReference type="Proteomes" id="UP000660729"/>
    </source>
</evidence>
<gene>
    <name evidence="2" type="ORF">HII31_08628</name>
</gene>
<proteinExistence type="predicted"/>
<organism evidence="2 3">
    <name type="scientific">Pseudocercospora fuligena</name>
    <dbReference type="NCBI Taxonomy" id="685502"/>
    <lineage>
        <taxon>Eukaryota</taxon>
        <taxon>Fungi</taxon>
        <taxon>Dikarya</taxon>
        <taxon>Ascomycota</taxon>
        <taxon>Pezizomycotina</taxon>
        <taxon>Dothideomycetes</taxon>
        <taxon>Dothideomycetidae</taxon>
        <taxon>Mycosphaerellales</taxon>
        <taxon>Mycosphaerellaceae</taxon>
        <taxon>Pseudocercospora</taxon>
    </lineage>
</organism>
<dbReference type="AlphaFoldDB" id="A0A8H6RGV4"/>
<feature type="compositionally biased region" description="Acidic residues" evidence="1">
    <location>
        <begin position="166"/>
        <end position="186"/>
    </location>
</feature>
<dbReference type="OrthoDB" id="3647295at2759"/>
<protein>
    <submittedName>
        <fullName evidence="2">Uncharacterized protein</fullName>
    </submittedName>
</protein>